<comment type="caution">
    <text evidence="2">The sequence shown here is derived from an EMBL/GenBank/DDBJ whole genome shotgun (WGS) entry which is preliminary data.</text>
</comment>
<sequence length="158" mass="17391">PLHRRGPGLLAGRGLRVAADVPVSALPALVRCGCVAAHQQRVRHTVHAHLHLQQNSLQSSKVSRRRDQTRPTARRVPNVHVVRVADRRLHRGLRADLLQGLLAGPALPALHQGQGRGGRHQGLQHGGASRPRATEADIYRHPALCLCCLDRELLQQQY</sequence>
<organism evidence="2 3">
    <name type="scientific">Elysia chlorotica</name>
    <name type="common">Eastern emerald elysia</name>
    <name type="synonym">Sea slug</name>
    <dbReference type="NCBI Taxonomy" id="188477"/>
    <lineage>
        <taxon>Eukaryota</taxon>
        <taxon>Metazoa</taxon>
        <taxon>Spiralia</taxon>
        <taxon>Lophotrochozoa</taxon>
        <taxon>Mollusca</taxon>
        <taxon>Gastropoda</taxon>
        <taxon>Heterobranchia</taxon>
        <taxon>Euthyneura</taxon>
        <taxon>Panpulmonata</taxon>
        <taxon>Sacoglossa</taxon>
        <taxon>Placobranchoidea</taxon>
        <taxon>Plakobranchidae</taxon>
        <taxon>Elysia</taxon>
    </lineage>
</organism>
<reference evidence="2 3" key="1">
    <citation type="submission" date="2019-01" db="EMBL/GenBank/DDBJ databases">
        <title>A draft genome assembly of the solar-powered sea slug Elysia chlorotica.</title>
        <authorList>
            <person name="Cai H."/>
            <person name="Li Q."/>
            <person name="Fang X."/>
            <person name="Li J."/>
            <person name="Curtis N.E."/>
            <person name="Altenburger A."/>
            <person name="Shibata T."/>
            <person name="Feng M."/>
            <person name="Maeda T."/>
            <person name="Schwartz J.A."/>
            <person name="Shigenobu S."/>
            <person name="Lundholm N."/>
            <person name="Nishiyama T."/>
            <person name="Yang H."/>
            <person name="Hasebe M."/>
            <person name="Li S."/>
            <person name="Pierce S.K."/>
            <person name="Wang J."/>
        </authorList>
    </citation>
    <scope>NUCLEOTIDE SEQUENCE [LARGE SCALE GENOMIC DNA]</scope>
    <source>
        <strain evidence="2">EC2010</strain>
        <tissue evidence="2">Whole organism of an adult</tissue>
    </source>
</reference>
<dbReference type="AlphaFoldDB" id="A0A433U9K0"/>
<evidence type="ECO:0000313" key="2">
    <source>
        <dbReference type="EMBL" id="RUS90524.1"/>
    </source>
</evidence>
<feature type="non-terminal residue" evidence="2">
    <location>
        <position position="1"/>
    </location>
</feature>
<proteinExistence type="predicted"/>
<accession>A0A433U9K0</accession>
<name>A0A433U9K0_ELYCH</name>
<protein>
    <submittedName>
        <fullName evidence="2">Uncharacterized protein</fullName>
    </submittedName>
</protein>
<evidence type="ECO:0000256" key="1">
    <source>
        <dbReference type="SAM" id="MobiDB-lite"/>
    </source>
</evidence>
<dbReference type="Proteomes" id="UP000271974">
    <property type="component" value="Unassembled WGS sequence"/>
</dbReference>
<feature type="region of interest" description="Disordered" evidence="1">
    <location>
        <begin position="109"/>
        <end position="129"/>
    </location>
</feature>
<dbReference type="EMBL" id="RQTK01000030">
    <property type="protein sequence ID" value="RUS90524.1"/>
    <property type="molecule type" value="Genomic_DNA"/>
</dbReference>
<feature type="region of interest" description="Disordered" evidence="1">
    <location>
        <begin position="54"/>
        <end position="73"/>
    </location>
</feature>
<keyword evidence="3" id="KW-1185">Reference proteome</keyword>
<gene>
    <name evidence="2" type="ORF">EGW08_001701</name>
</gene>
<evidence type="ECO:0000313" key="3">
    <source>
        <dbReference type="Proteomes" id="UP000271974"/>
    </source>
</evidence>